<accession>A0A8E0RKJ4</accession>
<evidence type="ECO:0000256" key="1">
    <source>
        <dbReference type="SAM" id="SignalP"/>
    </source>
</evidence>
<sequence>MVYYFLTSKFLWIQLFTGQVIVHDSLPDEFKQLTVLTNWNEPHSGLALRQPIDHMDTIRFADVGTVLYSGADNPDRLSSHLVDLFPEAVFDSSKRYHENRPNSVFIGVDLGPALDGFAGGNKSSALNQSALSPYSGLYCFGTTSVNQLGNRSNGDLTESVCRTCQLRLLLDRFLFCVVVTIQMPSRNEVNILKLQRELLRSTIYSTSGSSCTERTTTDCDSMHSSSAVTASNRITTAALPSRYYGQDDMDVPTSLGTAVHSRSSTVRTSTRRRSNSFSNLIHVNPDRDSLVPLSFTSAKKQMIDSKHTSDEYLFVQSESNHTSPVTVPVHRCPGCPGALERFAHR</sequence>
<feature type="chain" id="PRO_5034337751" evidence="1">
    <location>
        <begin position="19"/>
        <end position="345"/>
    </location>
</feature>
<dbReference type="Proteomes" id="UP000728185">
    <property type="component" value="Unassembled WGS sequence"/>
</dbReference>
<proteinExistence type="predicted"/>
<reference evidence="2" key="1">
    <citation type="submission" date="2019-05" db="EMBL/GenBank/DDBJ databases">
        <title>Annotation for the trematode Fasciolopsis buski.</title>
        <authorList>
            <person name="Choi Y.-J."/>
        </authorList>
    </citation>
    <scope>NUCLEOTIDE SEQUENCE</scope>
    <source>
        <strain evidence="2">HT</strain>
        <tissue evidence="2">Whole worm</tissue>
    </source>
</reference>
<dbReference type="OrthoDB" id="10454905at2759"/>
<keyword evidence="1" id="KW-0732">Signal</keyword>
<gene>
    <name evidence="2" type="ORF">FBUS_07611</name>
</gene>
<evidence type="ECO:0000313" key="3">
    <source>
        <dbReference type="Proteomes" id="UP000728185"/>
    </source>
</evidence>
<dbReference type="AlphaFoldDB" id="A0A8E0RKJ4"/>
<name>A0A8E0RKJ4_9TREM</name>
<dbReference type="EMBL" id="LUCM01011134">
    <property type="protein sequence ID" value="KAA0184389.1"/>
    <property type="molecule type" value="Genomic_DNA"/>
</dbReference>
<evidence type="ECO:0000313" key="2">
    <source>
        <dbReference type="EMBL" id="KAA0184389.1"/>
    </source>
</evidence>
<keyword evidence="3" id="KW-1185">Reference proteome</keyword>
<feature type="signal peptide" evidence="1">
    <location>
        <begin position="1"/>
        <end position="18"/>
    </location>
</feature>
<comment type="caution">
    <text evidence="2">The sequence shown here is derived from an EMBL/GenBank/DDBJ whole genome shotgun (WGS) entry which is preliminary data.</text>
</comment>
<organism evidence="2 3">
    <name type="scientific">Fasciolopsis buskii</name>
    <dbReference type="NCBI Taxonomy" id="27845"/>
    <lineage>
        <taxon>Eukaryota</taxon>
        <taxon>Metazoa</taxon>
        <taxon>Spiralia</taxon>
        <taxon>Lophotrochozoa</taxon>
        <taxon>Platyhelminthes</taxon>
        <taxon>Trematoda</taxon>
        <taxon>Digenea</taxon>
        <taxon>Plagiorchiida</taxon>
        <taxon>Echinostomata</taxon>
        <taxon>Echinostomatoidea</taxon>
        <taxon>Fasciolidae</taxon>
        <taxon>Fasciolopsis</taxon>
    </lineage>
</organism>
<protein>
    <submittedName>
        <fullName evidence="2">Uncharacterized protein</fullName>
    </submittedName>
</protein>